<sequence>MLGLPAGLGMVIALLLRGFELFALLLLAAMFHLRNGLRRLLTGNAPI</sequence>
<protein>
    <submittedName>
        <fullName evidence="2">Uncharacterized protein</fullName>
    </submittedName>
</protein>
<reference evidence="2" key="1">
    <citation type="submission" date="2021-03" db="EMBL/GenBank/DDBJ databases">
        <authorList>
            <person name="Wang G."/>
        </authorList>
    </citation>
    <scope>NUCLEOTIDE SEQUENCE</scope>
    <source>
        <strain evidence="2">KCTC 12899</strain>
    </source>
</reference>
<comment type="caution">
    <text evidence="2">The sequence shown here is derived from an EMBL/GenBank/DDBJ whole genome shotgun (WGS) entry which is preliminary data.</text>
</comment>
<dbReference type="RefSeq" id="WP_207862715.1">
    <property type="nucleotide sequence ID" value="NZ_JAFREP010000042.1"/>
</dbReference>
<evidence type="ECO:0000313" key="3">
    <source>
        <dbReference type="Proteomes" id="UP000664417"/>
    </source>
</evidence>
<keyword evidence="1" id="KW-0812">Transmembrane</keyword>
<keyword evidence="1" id="KW-1133">Transmembrane helix</keyword>
<gene>
    <name evidence="2" type="ORF">J3U88_30000</name>
</gene>
<keyword evidence="1" id="KW-0472">Membrane</keyword>
<dbReference type="AlphaFoldDB" id="A0A8J7U5N3"/>
<organism evidence="2 3">
    <name type="scientific">Acanthopleuribacter pedis</name>
    <dbReference type="NCBI Taxonomy" id="442870"/>
    <lineage>
        <taxon>Bacteria</taxon>
        <taxon>Pseudomonadati</taxon>
        <taxon>Acidobacteriota</taxon>
        <taxon>Holophagae</taxon>
        <taxon>Acanthopleuribacterales</taxon>
        <taxon>Acanthopleuribacteraceae</taxon>
        <taxon>Acanthopleuribacter</taxon>
    </lineage>
</organism>
<accession>A0A8J7U5N3</accession>
<dbReference type="EMBL" id="JAFREP010000042">
    <property type="protein sequence ID" value="MBO1322743.1"/>
    <property type="molecule type" value="Genomic_DNA"/>
</dbReference>
<feature type="transmembrane region" description="Helical" evidence="1">
    <location>
        <begin position="6"/>
        <end position="31"/>
    </location>
</feature>
<proteinExistence type="predicted"/>
<keyword evidence="3" id="KW-1185">Reference proteome</keyword>
<dbReference type="Proteomes" id="UP000664417">
    <property type="component" value="Unassembled WGS sequence"/>
</dbReference>
<evidence type="ECO:0000313" key="2">
    <source>
        <dbReference type="EMBL" id="MBO1322743.1"/>
    </source>
</evidence>
<name>A0A8J7U5N3_9BACT</name>
<evidence type="ECO:0000256" key="1">
    <source>
        <dbReference type="SAM" id="Phobius"/>
    </source>
</evidence>